<evidence type="ECO:0000256" key="1">
    <source>
        <dbReference type="ARBA" id="ARBA00023015"/>
    </source>
</evidence>
<dbReference type="PRINTS" id="PR00038">
    <property type="entry name" value="HTHLUXR"/>
</dbReference>
<evidence type="ECO:0000259" key="4">
    <source>
        <dbReference type="PROSITE" id="PS50043"/>
    </source>
</evidence>
<dbReference type="Gene3D" id="3.40.50.2300">
    <property type="match status" value="1"/>
</dbReference>
<comment type="caution">
    <text evidence="5">The sequence shown here is derived from an EMBL/GenBank/DDBJ whole genome shotgun (WGS) entry which is preliminary data.</text>
</comment>
<dbReference type="SUPFAM" id="SSF46894">
    <property type="entry name" value="C-terminal effector domain of the bipartite response regulators"/>
    <property type="match status" value="1"/>
</dbReference>
<dbReference type="GO" id="GO:0006355">
    <property type="term" value="P:regulation of DNA-templated transcription"/>
    <property type="evidence" value="ECO:0007669"/>
    <property type="project" value="InterPro"/>
</dbReference>
<reference evidence="5 6" key="1">
    <citation type="submission" date="2020-08" db="EMBL/GenBank/DDBJ databases">
        <title>Genomic Encyclopedia of Type Strains, Phase IV (KMG-IV): sequencing the most valuable type-strain genomes for metagenomic binning, comparative biology and taxonomic classification.</title>
        <authorList>
            <person name="Goeker M."/>
        </authorList>
    </citation>
    <scope>NUCLEOTIDE SEQUENCE [LARGE SCALE GENOMIC DNA]</scope>
    <source>
        <strain evidence="5 6">DSM 23562</strain>
    </source>
</reference>
<dbReference type="PANTHER" id="PTHR44688">
    <property type="entry name" value="DNA-BINDING TRANSCRIPTIONAL ACTIVATOR DEVR_DOSR"/>
    <property type="match status" value="1"/>
</dbReference>
<dbReference type="Proteomes" id="UP000520814">
    <property type="component" value="Unassembled WGS sequence"/>
</dbReference>
<protein>
    <submittedName>
        <fullName evidence="5">DNA-binding NarL/FixJ family response regulator</fullName>
    </submittedName>
</protein>
<dbReference type="EMBL" id="JACHGW010000001">
    <property type="protein sequence ID" value="MBB6049638.1"/>
    <property type="molecule type" value="Genomic_DNA"/>
</dbReference>
<accession>A0A7W9W5J6</accession>
<evidence type="ECO:0000256" key="3">
    <source>
        <dbReference type="ARBA" id="ARBA00023163"/>
    </source>
</evidence>
<dbReference type="RefSeq" id="WP_184193235.1">
    <property type="nucleotide sequence ID" value="NZ_JACHGW010000001.1"/>
</dbReference>
<gene>
    <name evidence="5" type="ORF">HNQ39_001400</name>
</gene>
<keyword evidence="6" id="KW-1185">Reference proteome</keyword>
<name>A0A7W9W5J6_ARMRO</name>
<keyword evidence="2 5" id="KW-0238">DNA-binding</keyword>
<dbReference type="PANTHER" id="PTHR44688:SF25">
    <property type="entry name" value="HTH LUXR-TYPE DOMAIN-CONTAINING PROTEIN"/>
    <property type="match status" value="1"/>
</dbReference>
<organism evidence="5 6">
    <name type="scientific">Armatimonas rosea</name>
    <dbReference type="NCBI Taxonomy" id="685828"/>
    <lineage>
        <taxon>Bacteria</taxon>
        <taxon>Bacillati</taxon>
        <taxon>Armatimonadota</taxon>
        <taxon>Armatimonadia</taxon>
        <taxon>Armatimonadales</taxon>
        <taxon>Armatimonadaceae</taxon>
        <taxon>Armatimonas</taxon>
    </lineage>
</organism>
<evidence type="ECO:0000256" key="2">
    <source>
        <dbReference type="ARBA" id="ARBA00023125"/>
    </source>
</evidence>
<dbReference type="Pfam" id="PF00196">
    <property type="entry name" value="GerE"/>
    <property type="match status" value="1"/>
</dbReference>
<dbReference type="GO" id="GO:0003677">
    <property type="term" value="F:DNA binding"/>
    <property type="evidence" value="ECO:0007669"/>
    <property type="project" value="UniProtKB-KW"/>
</dbReference>
<proteinExistence type="predicted"/>
<keyword evidence="3" id="KW-0804">Transcription</keyword>
<sequence length="203" mass="21460">MKKICTLIVAPYAPVRAGLAALLRETEAICVQGELPSNTETLARMLPGLTPDAILYDGDGLEALLATIERMPEPPALVVLGEQPNRDLPLLQAAEALPGWGYLSRDSEAHTLMLALQSAAAGLVVQEAQAHTTPAPVDDVLTHRELEVLALMAQGLPNKLIAHKLGVTLHTAKFHVAQILAKLGAASRTEAVTLGARRGLIAL</sequence>
<evidence type="ECO:0000313" key="5">
    <source>
        <dbReference type="EMBL" id="MBB6049638.1"/>
    </source>
</evidence>
<dbReference type="SUPFAM" id="SSF52172">
    <property type="entry name" value="CheY-like"/>
    <property type="match status" value="1"/>
</dbReference>
<dbReference type="AlphaFoldDB" id="A0A7W9W5J6"/>
<keyword evidence="1" id="KW-0805">Transcription regulation</keyword>
<dbReference type="CDD" id="cd06170">
    <property type="entry name" value="LuxR_C_like"/>
    <property type="match status" value="1"/>
</dbReference>
<dbReference type="PROSITE" id="PS50043">
    <property type="entry name" value="HTH_LUXR_2"/>
    <property type="match status" value="1"/>
</dbReference>
<dbReference type="SMART" id="SM00421">
    <property type="entry name" value="HTH_LUXR"/>
    <property type="match status" value="1"/>
</dbReference>
<dbReference type="InterPro" id="IPR016032">
    <property type="entry name" value="Sig_transdc_resp-reg_C-effctor"/>
</dbReference>
<dbReference type="InterPro" id="IPR000792">
    <property type="entry name" value="Tscrpt_reg_LuxR_C"/>
</dbReference>
<dbReference type="InterPro" id="IPR011006">
    <property type="entry name" value="CheY-like_superfamily"/>
</dbReference>
<feature type="domain" description="HTH luxR-type" evidence="4">
    <location>
        <begin position="134"/>
        <end position="199"/>
    </location>
</feature>
<evidence type="ECO:0000313" key="6">
    <source>
        <dbReference type="Proteomes" id="UP000520814"/>
    </source>
</evidence>